<keyword evidence="4" id="KW-0975">Bacterial flagellum</keyword>
<evidence type="ECO:0000313" key="7">
    <source>
        <dbReference type="Proteomes" id="UP000320421"/>
    </source>
</evidence>
<reference evidence="6 7" key="1">
    <citation type="submission" date="2019-02" db="EMBL/GenBank/DDBJ databases">
        <title>Deep-cultivation of Planctomycetes and their phenomic and genomic characterization uncovers novel biology.</title>
        <authorList>
            <person name="Wiegand S."/>
            <person name="Jogler M."/>
            <person name="Boedeker C."/>
            <person name="Pinto D."/>
            <person name="Vollmers J."/>
            <person name="Rivas-Marin E."/>
            <person name="Kohn T."/>
            <person name="Peeters S.H."/>
            <person name="Heuer A."/>
            <person name="Rast P."/>
            <person name="Oberbeckmann S."/>
            <person name="Bunk B."/>
            <person name="Jeske O."/>
            <person name="Meyerdierks A."/>
            <person name="Storesund J.E."/>
            <person name="Kallscheuer N."/>
            <person name="Luecker S."/>
            <person name="Lage O.M."/>
            <person name="Pohl T."/>
            <person name="Merkel B.J."/>
            <person name="Hornburger P."/>
            <person name="Mueller R.-W."/>
            <person name="Bruemmer F."/>
            <person name="Labrenz M."/>
            <person name="Spormann A.M."/>
            <person name="Op den Camp H."/>
            <person name="Overmann J."/>
            <person name="Amann R."/>
            <person name="Jetten M.S.M."/>
            <person name="Mascher T."/>
            <person name="Medema M.H."/>
            <person name="Devos D.P."/>
            <person name="Kaster A.-K."/>
            <person name="Ovreas L."/>
            <person name="Rohde M."/>
            <person name="Galperin M.Y."/>
            <person name="Jogler C."/>
        </authorList>
    </citation>
    <scope>NUCLEOTIDE SEQUENCE [LARGE SCALE GENOMIC DNA]</scope>
    <source>
        <strain evidence="6 7">HG66A1</strain>
    </source>
</reference>
<dbReference type="GO" id="GO:0009428">
    <property type="term" value="C:bacterial-type flagellum basal body, distal rod, P ring"/>
    <property type="evidence" value="ECO:0007669"/>
    <property type="project" value="InterPro"/>
</dbReference>
<comment type="subcellular location">
    <subcellularLocation>
        <location evidence="2">Bacterial flagellum basal body</location>
    </subcellularLocation>
</comment>
<keyword evidence="6" id="KW-0282">Flagellum</keyword>
<comment type="function">
    <text evidence="1">Assembles around the rod to form the L-ring and probably protects the motor/basal body from shearing forces during rotation.</text>
</comment>
<dbReference type="RefSeq" id="WP_145181392.1">
    <property type="nucleotide sequence ID" value="NZ_CP036266.1"/>
</dbReference>
<feature type="compositionally biased region" description="Low complexity" evidence="5">
    <location>
        <begin position="75"/>
        <end position="93"/>
    </location>
</feature>
<dbReference type="GO" id="GO:0030288">
    <property type="term" value="C:outer membrane-bounded periplasmic space"/>
    <property type="evidence" value="ECO:0007669"/>
    <property type="project" value="InterPro"/>
</dbReference>
<evidence type="ECO:0000256" key="3">
    <source>
        <dbReference type="ARBA" id="ARBA00022729"/>
    </source>
</evidence>
<evidence type="ECO:0000256" key="2">
    <source>
        <dbReference type="ARBA" id="ARBA00004117"/>
    </source>
</evidence>
<dbReference type="OrthoDB" id="9786431at2"/>
<proteinExistence type="predicted"/>
<evidence type="ECO:0000256" key="4">
    <source>
        <dbReference type="ARBA" id="ARBA00023143"/>
    </source>
</evidence>
<keyword evidence="6" id="KW-0969">Cilium</keyword>
<gene>
    <name evidence="6" type="ORF">HG66A1_13450</name>
</gene>
<name>A0A517PJM5_9PLAN</name>
<feature type="region of interest" description="Disordered" evidence="5">
    <location>
        <begin position="54"/>
        <end position="104"/>
    </location>
</feature>
<dbReference type="EMBL" id="CP036266">
    <property type="protein sequence ID" value="QDT19579.1"/>
    <property type="molecule type" value="Genomic_DNA"/>
</dbReference>
<sequence>MRYLKFSVLSGIALFAVGMFFLSQTIQGFLGSDDSAEQVASELELEATLSESAPFPDLNLDFPAGELPDIDNDKQAAAPPAPLATAQAKAAPTEDQLPGASESNQEIFPGLNILMLTQTTREQRTRLLEELLKLDADLVQQVVQNSNSRKPPQANIRTVQQVAMTGPATTNAVSADFAQPGQQTPPMDSAVLIQKDTPTQIIASYRGVTLKTQGKPLQSGRLHQKIQVVPQHANLLFSSTVLSQNLVALDLPAELPPPETSAATPVIKLAQMGEFQPAEIIKLTGAGLVVGLNGTGDQNIPPEAIRALKSSIAAMKINLQDIKSPLQAGNIANVSITVYIPSQGVQPGQQVECYVNANQPEVNLTGGYLLPTAVAVEGSNQKKVDALIVGPVRTDRSRNQAQGLIENGAQIRSAITPRLVTGQGIPHLKFFLNASLYDPQTGRLVVQQINRFLAANMVNTSKAMLQSSGLVMISLPDANPNYAQQLATQLLNVEIPQQSPNSSDQRPEVIIDTATARIETRGTVFLQPARLQFPDLMLEISPNSRGSATRLDDLLALCQQLQLPRQQQVSLVRTLQQQAKIQANYHEQ</sequence>
<dbReference type="Pfam" id="PF02119">
    <property type="entry name" value="FlgI"/>
    <property type="match status" value="1"/>
</dbReference>
<keyword evidence="7" id="KW-1185">Reference proteome</keyword>
<organism evidence="6 7">
    <name type="scientific">Gimesia chilikensis</name>
    <dbReference type="NCBI Taxonomy" id="2605989"/>
    <lineage>
        <taxon>Bacteria</taxon>
        <taxon>Pseudomonadati</taxon>
        <taxon>Planctomycetota</taxon>
        <taxon>Planctomycetia</taxon>
        <taxon>Planctomycetales</taxon>
        <taxon>Planctomycetaceae</taxon>
        <taxon>Gimesia</taxon>
    </lineage>
</organism>
<protein>
    <submittedName>
        <fullName evidence="6">Flagellar basal body P-ring protein</fullName>
    </submittedName>
</protein>
<dbReference type="PRINTS" id="PR01010">
    <property type="entry name" value="FLGPRINGFLGI"/>
</dbReference>
<evidence type="ECO:0000313" key="6">
    <source>
        <dbReference type="EMBL" id="QDT19579.1"/>
    </source>
</evidence>
<keyword evidence="6" id="KW-0966">Cell projection</keyword>
<dbReference type="PANTHER" id="PTHR30381">
    <property type="entry name" value="FLAGELLAR P-RING PERIPLASMIC PROTEIN FLGI"/>
    <property type="match status" value="1"/>
</dbReference>
<dbReference type="InterPro" id="IPR001782">
    <property type="entry name" value="Flag_FlgI"/>
</dbReference>
<evidence type="ECO:0000256" key="5">
    <source>
        <dbReference type="SAM" id="MobiDB-lite"/>
    </source>
</evidence>
<dbReference type="AlphaFoldDB" id="A0A517PJM5"/>
<dbReference type="GO" id="GO:0071973">
    <property type="term" value="P:bacterial-type flagellum-dependent cell motility"/>
    <property type="evidence" value="ECO:0007669"/>
    <property type="project" value="InterPro"/>
</dbReference>
<evidence type="ECO:0000256" key="1">
    <source>
        <dbReference type="ARBA" id="ARBA00002591"/>
    </source>
</evidence>
<dbReference type="GO" id="GO:0005198">
    <property type="term" value="F:structural molecule activity"/>
    <property type="evidence" value="ECO:0007669"/>
    <property type="project" value="InterPro"/>
</dbReference>
<accession>A0A517PJM5</accession>
<dbReference type="Proteomes" id="UP000320421">
    <property type="component" value="Chromosome"/>
</dbReference>
<keyword evidence="3" id="KW-0732">Signal</keyword>
<dbReference type="PANTHER" id="PTHR30381:SF0">
    <property type="entry name" value="FLAGELLAR P-RING PROTEIN"/>
    <property type="match status" value="1"/>
</dbReference>